<dbReference type="Proteomes" id="UP000060787">
    <property type="component" value="Chromosome"/>
</dbReference>
<evidence type="ECO:0000256" key="10">
    <source>
        <dbReference type="ARBA" id="ARBA00022833"/>
    </source>
</evidence>
<comment type="subcellular location">
    <subcellularLocation>
        <location evidence="3">Secreted</location>
    </subcellularLocation>
</comment>
<evidence type="ECO:0000256" key="12">
    <source>
        <dbReference type="ARBA" id="ARBA00023145"/>
    </source>
</evidence>
<keyword evidence="8" id="KW-0732">Signal</keyword>
<evidence type="ECO:0000256" key="5">
    <source>
        <dbReference type="ARBA" id="ARBA00022525"/>
    </source>
</evidence>
<evidence type="ECO:0000256" key="6">
    <source>
        <dbReference type="ARBA" id="ARBA00022670"/>
    </source>
</evidence>
<keyword evidence="9" id="KW-0378">Hydrolase</keyword>
<keyword evidence="18" id="KW-1185">Reference proteome</keyword>
<keyword evidence="6" id="KW-0645">Protease</keyword>
<dbReference type="Gene3D" id="2.60.120.380">
    <property type="match status" value="1"/>
</dbReference>
<dbReference type="STRING" id="84531.LA76x_0536"/>
<sequence>MSEAMFGGAHVQAQPLEPAMVPPSRDPQAYRVKIGEEQKAIEEFDRKRPSQKAQAKRAGGEPSALHGAAGSSPQQGAAGHAGCAFGDAVGADLLDKLKHADTACANSQFNLSRDDALRTFTNEKMVTVADEIARLAQTYDGDNDQDILQLILFVRAGYYNQFKYRDQGLGAFNAAVGQSVRAGLDAFFGNNVTMALENDAHGEILAEAVILIDSARENTRFLSKIRTLLVNYDAAYDNLSFMERAINNCFHVLFNQGVELPDFTSQFAATLADTLSGFIRSNIGKLGGAKEYLVLNAARELSRQMRYPATIKNYASTKVDELADLTAFNNSTAPLRTIFGQYVETYDRENCQKYGLCNYKEELRAAVLPIQHACSPTISIRAQSISGDELRRTCDSVAGEQTYFHRVLATGNQAVANDNNASLEMVIFDSSSDYGRYSSAIYGNDSNNGGIYLEGNPAVVGNQPRFIAYEAEWIRPTFQIWNLEHEFVHYLDGRYNLYGDFMAGFSQGTVWWTEGLAEYISWSYLNQDNARAREQAARKPWTLSQLFKNEYGDQSRVYQGGYLAVRYMFEKRANDVNTILSYLRPGNYAEYKNRIAAIGTSYDADFNNWLTCVADGTACQQAPECTAPDTRQLDRNCARSNISQTRGNHAHFYILVPAGTASMRVTATGGNGNADLFVNTLGGSDPWAYKTRHNYWSMNAGNEESIVVNNPPGGQYVYISLYGEQDFSGVRLTVTY</sequence>
<evidence type="ECO:0000256" key="9">
    <source>
        <dbReference type="ARBA" id="ARBA00022801"/>
    </source>
</evidence>
<comment type="catalytic activity">
    <reaction evidence="1">
        <text>Digestion of native collagen in the triple helical region at Xaa-|-Gly bonds. With synthetic peptides, a preference is shown for Gly at P3 and P1', Pro and Ala at P2 and P2', and hydroxyproline, Ala or Arg at P3'.</text>
        <dbReference type="EC" id="3.4.24.3"/>
    </reaction>
</comment>
<keyword evidence="12" id="KW-0865">Zymogen</keyword>
<evidence type="ECO:0000256" key="2">
    <source>
        <dbReference type="ARBA" id="ARBA00001947"/>
    </source>
</evidence>
<dbReference type="PATRIC" id="fig|84531.8.peg.561"/>
<dbReference type="GO" id="GO:0004222">
    <property type="term" value="F:metalloendopeptidase activity"/>
    <property type="evidence" value="ECO:0007669"/>
    <property type="project" value="UniProtKB-EC"/>
</dbReference>
<dbReference type="AlphaFoldDB" id="A0A0S2F568"/>
<dbReference type="Pfam" id="PF08453">
    <property type="entry name" value="Peptidase_M9_N"/>
    <property type="match status" value="1"/>
</dbReference>
<evidence type="ECO:0000256" key="4">
    <source>
        <dbReference type="ARBA" id="ARBA00012653"/>
    </source>
</evidence>
<reference evidence="17 18" key="1">
    <citation type="journal article" date="2015" name="BMC Genomics">
        <title>Comparative genomics and metabolic profiling of the genus Lysobacter.</title>
        <authorList>
            <person name="de Bruijn I."/>
            <person name="Cheng X."/>
            <person name="de Jager V."/>
            <person name="Exposito R.G."/>
            <person name="Watrous J."/>
            <person name="Patel N."/>
            <person name="Postma J."/>
            <person name="Dorrestein P.C."/>
            <person name="Kobayashi D."/>
            <person name="Raaijmakers J.M."/>
        </authorList>
    </citation>
    <scope>NUCLEOTIDE SEQUENCE [LARGE SCALE GENOMIC DNA]</scope>
    <source>
        <strain evidence="17 18">76</strain>
    </source>
</reference>
<evidence type="ECO:0000256" key="8">
    <source>
        <dbReference type="ARBA" id="ARBA00022729"/>
    </source>
</evidence>
<evidence type="ECO:0000259" key="16">
    <source>
        <dbReference type="Pfam" id="PF08453"/>
    </source>
</evidence>
<evidence type="ECO:0000256" key="11">
    <source>
        <dbReference type="ARBA" id="ARBA00023049"/>
    </source>
</evidence>
<feature type="domain" description="Peptidase M9 collagenase N-terminal" evidence="16">
    <location>
        <begin position="85"/>
        <end position="256"/>
    </location>
</feature>
<evidence type="ECO:0000256" key="1">
    <source>
        <dbReference type="ARBA" id="ARBA00000424"/>
    </source>
</evidence>
<dbReference type="InterPro" id="IPR013661">
    <property type="entry name" value="Peptidase_M9_N_dom"/>
</dbReference>
<keyword evidence="10" id="KW-0862">Zinc</keyword>
<dbReference type="PRINTS" id="PR00931">
    <property type="entry name" value="MICOLLPTASE"/>
</dbReference>
<keyword evidence="5" id="KW-0964">Secreted</keyword>
<feature type="region of interest" description="Disordered" evidence="14">
    <location>
        <begin position="1"/>
        <end position="77"/>
    </location>
</feature>
<keyword evidence="7" id="KW-0479">Metal-binding</keyword>
<dbReference type="Pfam" id="PF04151">
    <property type="entry name" value="PPC"/>
    <property type="match status" value="1"/>
</dbReference>
<feature type="domain" description="Peptidase C-terminal archaeal/bacterial" evidence="15">
    <location>
        <begin position="652"/>
        <end position="723"/>
    </location>
</feature>
<dbReference type="Gene3D" id="3.40.30.160">
    <property type="entry name" value="Collagenase ColT, N-terminal domain"/>
    <property type="match status" value="1"/>
</dbReference>
<dbReference type="Gene3D" id="1.10.390.20">
    <property type="match status" value="1"/>
</dbReference>
<comment type="cofactor">
    <cofactor evidence="2">
        <name>Zn(2+)</name>
        <dbReference type="ChEBI" id="CHEBI:29105"/>
    </cofactor>
</comment>
<feature type="compositionally biased region" description="Basic and acidic residues" evidence="14">
    <location>
        <begin position="33"/>
        <end position="48"/>
    </location>
</feature>
<feature type="compositionally biased region" description="Low complexity" evidence="14">
    <location>
        <begin position="66"/>
        <end position="77"/>
    </location>
</feature>
<feature type="active site" evidence="13">
    <location>
        <position position="486"/>
    </location>
</feature>
<dbReference type="InterPro" id="IPR007280">
    <property type="entry name" value="Peptidase_C_arc/bac"/>
</dbReference>
<organism evidence="17 18">
    <name type="scientific">Lysobacter antibioticus</name>
    <dbReference type="NCBI Taxonomy" id="84531"/>
    <lineage>
        <taxon>Bacteria</taxon>
        <taxon>Pseudomonadati</taxon>
        <taxon>Pseudomonadota</taxon>
        <taxon>Gammaproteobacteria</taxon>
        <taxon>Lysobacterales</taxon>
        <taxon>Lysobacteraceae</taxon>
        <taxon>Lysobacter</taxon>
    </lineage>
</organism>
<dbReference type="GO" id="GO:0005576">
    <property type="term" value="C:extracellular region"/>
    <property type="evidence" value="ECO:0007669"/>
    <property type="project" value="UniProtKB-SubCell"/>
</dbReference>
<name>A0A0S2F568_LYSAN</name>
<evidence type="ECO:0000313" key="18">
    <source>
        <dbReference type="Proteomes" id="UP000060787"/>
    </source>
</evidence>
<dbReference type="GO" id="GO:0008270">
    <property type="term" value="F:zinc ion binding"/>
    <property type="evidence" value="ECO:0007669"/>
    <property type="project" value="InterPro"/>
</dbReference>
<evidence type="ECO:0000259" key="15">
    <source>
        <dbReference type="Pfam" id="PF04151"/>
    </source>
</evidence>
<accession>A0A0S2F568</accession>
<dbReference type="PANTHER" id="PTHR13062">
    <property type="entry name" value="COLLAGENASE"/>
    <property type="match status" value="1"/>
</dbReference>
<evidence type="ECO:0000256" key="3">
    <source>
        <dbReference type="ARBA" id="ARBA00004613"/>
    </source>
</evidence>
<dbReference type="EC" id="3.4.24.3" evidence="4"/>
<dbReference type="Pfam" id="PF01752">
    <property type="entry name" value="Peptidase_M9"/>
    <property type="match status" value="1"/>
</dbReference>
<evidence type="ECO:0000256" key="14">
    <source>
        <dbReference type="SAM" id="MobiDB-lite"/>
    </source>
</evidence>
<evidence type="ECO:0000256" key="7">
    <source>
        <dbReference type="ARBA" id="ARBA00022723"/>
    </source>
</evidence>
<evidence type="ECO:0000256" key="13">
    <source>
        <dbReference type="PIRSR" id="PIRSR602169-1"/>
    </source>
</evidence>
<dbReference type="KEGG" id="lab:LA76x_0536"/>
<evidence type="ECO:0000313" key="17">
    <source>
        <dbReference type="EMBL" id="ALN78697.1"/>
    </source>
</evidence>
<dbReference type="GO" id="GO:0006508">
    <property type="term" value="P:proteolysis"/>
    <property type="evidence" value="ECO:0007669"/>
    <property type="project" value="UniProtKB-KW"/>
</dbReference>
<dbReference type="PANTHER" id="PTHR13062:SF9">
    <property type="entry name" value="MICROBIAL COLLAGENASE"/>
    <property type="match status" value="1"/>
</dbReference>
<dbReference type="EMBL" id="CP011129">
    <property type="protein sequence ID" value="ALN78697.1"/>
    <property type="molecule type" value="Genomic_DNA"/>
</dbReference>
<proteinExistence type="predicted"/>
<keyword evidence="11" id="KW-0482">Metalloprotease</keyword>
<dbReference type="eggNOG" id="COG4934">
    <property type="taxonomic scope" value="Bacteria"/>
</dbReference>
<dbReference type="InterPro" id="IPR002169">
    <property type="entry name" value="Peptidase_M9A/M9B"/>
</dbReference>
<protein>
    <recommendedName>
        <fullName evidence="4">microbial collagenase</fullName>
        <ecNumber evidence="4">3.4.24.3</ecNumber>
    </recommendedName>
</protein>
<gene>
    <name evidence="17" type="ORF">LA76x_0536</name>
</gene>